<keyword evidence="4 9" id="KW-0732">Signal</keyword>
<feature type="chain" id="PRO_5005676560" description="T-cell immunomodulatory protein TIP C2 domain-containing protein" evidence="9">
    <location>
        <begin position="18"/>
        <end position="667"/>
    </location>
</feature>
<dbReference type="HOGENOM" id="CLU_020272_1_0_1"/>
<dbReference type="PANTHER" id="PTHR13412:SF0">
    <property type="entry name" value="T-CELL IMMUNOMODULATORY PROTEIN"/>
    <property type="match status" value="1"/>
</dbReference>
<dbReference type="eggNOG" id="KOG4550">
    <property type="taxonomic scope" value="Eukaryota"/>
</dbReference>
<dbReference type="KEGG" id="mlr:MELLADRAFT_95111"/>
<keyword evidence="12" id="KW-1185">Reference proteome</keyword>
<organism evidence="12">
    <name type="scientific">Melampsora larici-populina (strain 98AG31 / pathotype 3-4-7)</name>
    <name type="common">Poplar leaf rust fungus</name>
    <dbReference type="NCBI Taxonomy" id="747676"/>
    <lineage>
        <taxon>Eukaryota</taxon>
        <taxon>Fungi</taxon>
        <taxon>Dikarya</taxon>
        <taxon>Basidiomycota</taxon>
        <taxon>Pucciniomycotina</taxon>
        <taxon>Pucciniomycetes</taxon>
        <taxon>Pucciniales</taxon>
        <taxon>Melampsoraceae</taxon>
        <taxon>Melampsora</taxon>
    </lineage>
</organism>
<dbReference type="InterPro" id="IPR024881">
    <property type="entry name" value="Tip"/>
</dbReference>
<keyword evidence="5 8" id="KW-1133">Transmembrane helix</keyword>
<evidence type="ECO:0000256" key="7">
    <source>
        <dbReference type="ARBA" id="ARBA00023180"/>
    </source>
</evidence>
<protein>
    <recommendedName>
        <fullName evidence="10">T-cell immunomodulatory protein TIP C2 domain-containing protein</fullName>
    </recommendedName>
</protein>
<reference evidence="12" key="1">
    <citation type="journal article" date="2011" name="Proc. Natl. Acad. Sci. U.S.A.">
        <title>Obligate biotrophy features unraveled by the genomic analysis of rust fungi.</title>
        <authorList>
            <person name="Duplessis S."/>
            <person name="Cuomo C.A."/>
            <person name="Lin Y.-C."/>
            <person name="Aerts A."/>
            <person name="Tisserant E."/>
            <person name="Veneault-Fourrey C."/>
            <person name="Joly D.L."/>
            <person name="Hacquard S."/>
            <person name="Amselem J."/>
            <person name="Cantarel B.L."/>
            <person name="Chiu R."/>
            <person name="Coutinho P.M."/>
            <person name="Feau N."/>
            <person name="Field M."/>
            <person name="Frey P."/>
            <person name="Gelhaye E."/>
            <person name="Goldberg J."/>
            <person name="Grabherr M.G."/>
            <person name="Kodira C.D."/>
            <person name="Kohler A."/>
            <person name="Kuees U."/>
            <person name="Lindquist E.A."/>
            <person name="Lucas S.M."/>
            <person name="Mago R."/>
            <person name="Mauceli E."/>
            <person name="Morin E."/>
            <person name="Murat C."/>
            <person name="Pangilinan J.L."/>
            <person name="Park R."/>
            <person name="Pearson M."/>
            <person name="Quesneville H."/>
            <person name="Rouhier N."/>
            <person name="Sakthikumar S."/>
            <person name="Salamov A.A."/>
            <person name="Schmutz J."/>
            <person name="Selles B."/>
            <person name="Shapiro H."/>
            <person name="Tanguay P."/>
            <person name="Tuskan G.A."/>
            <person name="Henrissat B."/>
            <person name="Van de Peer Y."/>
            <person name="Rouze P."/>
            <person name="Ellis J.G."/>
            <person name="Dodds P.N."/>
            <person name="Schein J.E."/>
            <person name="Zhong S."/>
            <person name="Hamelin R.C."/>
            <person name="Grigoriev I.V."/>
            <person name="Szabo L.J."/>
            <person name="Martin F."/>
        </authorList>
    </citation>
    <scope>NUCLEOTIDE SEQUENCE [LARGE SCALE GENOMIC DNA]</scope>
    <source>
        <strain evidence="12">98AG31 / pathotype 3-4-7</strain>
    </source>
</reference>
<evidence type="ECO:0000256" key="1">
    <source>
        <dbReference type="ARBA" id="ARBA00004479"/>
    </source>
</evidence>
<dbReference type="InParanoid" id="F4RCP7"/>
<dbReference type="PANTHER" id="PTHR13412">
    <property type="entry name" value="T-CELL IMMUNOMODULATORY PROTEIN HOMOLOG"/>
    <property type="match status" value="1"/>
</dbReference>
<dbReference type="InterPro" id="IPR028994">
    <property type="entry name" value="Integrin_alpha_N"/>
</dbReference>
<evidence type="ECO:0000313" key="12">
    <source>
        <dbReference type="Proteomes" id="UP000001072"/>
    </source>
</evidence>
<evidence type="ECO:0000256" key="8">
    <source>
        <dbReference type="SAM" id="Phobius"/>
    </source>
</evidence>
<feature type="signal peptide" evidence="9">
    <location>
        <begin position="1"/>
        <end position="17"/>
    </location>
</feature>
<keyword evidence="7" id="KW-0325">Glycoprotein</keyword>
<proteinExistence type="inferred from homology"/>
<sequence length="667" mass="74734">MRFFYFFILSIPFLVNSFSWNHKKFKSEGLINLDQLGLETQDGHIIALGDSNADQFQDLFILSQDQRSIHLYLWNRDQYQFLPVQNNPIISHSIDQFIITNIILTDINYDGRLDVLVMGSHNPSGAANQVLKMEVCYGLDGQNFAAAIPLPSSLLPHPLAIDSQGTMKVDLLGLPSSLPSVFKLWRNQANAQNTTTPFDIVDLPFNGELNCNLPNPHSNSFIDLDGDCLADIFLTCEDSLGQQTYQIWINHHSQGFSLSREGLLPKGTKHITFADVDRDGTIDMIFATCPDDDHCSIHVAYNQQIPLCKSHPTSTDSNCRDPQNLCTADPKFEFSFESSESAFSSLPIDQLFPEFTLVTKISSDDFLGTSPVSIQTGDFDLDGFPDLLIMITQHGPDSSRSATPQLLRSIPCSLTTCTSAEVSSSRRTFEAMVDHMNPLTSIQDAKSVFFMDIDEDGTLDLVVQRAGKSLVPTSRSVTFIKNNFFNDAFFLKAMLLNGACETWCPSRDGQPRYRPYGVNFPGASYKFTIQDTFGTRRATAVGQIPFHSYPSPTTPYSFFGLGRTNNYVESLFVGSTRTSTLNKEGEKGMIKIEGVLPNSELVVNPFGIEWLKEVYLLPGDWIPWVMISLMVLIFLLGLIVGVLHFHEKRDDERERRKKAHKINFDAL</sequence>
<comment type="subcellular location">
    <subcellularLocation>
        <location evidence="1">Membrane</location>
        <topology evidence="1">Single-pass type I membrane protein</topology>
    </subcellularLocation>
</comment>
<dbReference type="AlphaFoldDB" id="F4RCP7"/>
<evidence type="ECO:0000256" key="5">
    <source>
        <dbReference type="ARBA" id="ARBA00022989"/>
    </source>
</evidence>
<feature type="domain" description="T-cell immunomodulatory protein TIP C2" evidence="10">
    <location>
        <begin position="515"/>
        <end position="606"/>
    </location>
</feature>
<evidence type="ECO:0000256" key="6">
    <source>
        <dbReference type="ARBA" id="ARBA00023136"/>
    </source>
</evidence>
<gene>
    <name evidence="11" type="ORF">MELLADRAFT_95111</name>
</gene>
<dbReference type="OrthoDB" id="10022113at2759"/>
<evidence type="ECO:0000256" key="4">
    <source>
        <dbReference type="ARBA" id="ARBA00022729"/>
    </source>
</evidence>
<dbReference type="EMBL" id="GL883096">
    <property type="protein sequence ID" value="EGG09668.1"/>
    <property type="molecule type" value="Genomic_DNA"/>
</dbReference>
<dbReference type="GO" id="GO:0005886">
    <property type="term" value="C:plasma membrane"/>
    <property type="evidence" value="ECO:0007669"/>
    <property type="project" value="TreeGrafter"/>
</dbReference>
<dbReference type="VEuPathDB" id="FungiDB:MELLADRAFT_95111"/>
<keyword evidence="6 8" id="KW-0472">Membrane</keyword>
<dbReference type="Pfam" id="PF13517">
    <property type="entry name" value="FG-GAP_3"/>
    <property type="match status" value="2"/>
</dbReference>
<evidence type="ECO:0000256" key="2">
    <source>
        <dbReference type="ARBA" id="ARBA00006496"/>
    </source>
</evidence>
<dbReference type="RefSeq" id="XP_007406722.1">
    <property type="nucleotide sequence ID" value="XM_007406660.1"/>
</dbReference>
<comment type="similarity">
    <text evidence="2">Belongs to the TIP family.</text>
</comment>
<dbReference type="SUPFAM" id="SSF69318">
    <property type="entry name" value="Integrin alpha N-terminal domain"/>
    <property type="match status" value="1"/>
</dbReference>
<dbReference type="Pfam" id="PF23122">
    <property type="entry name" value="C2_ITFG1"/>
    <property type="match status" value="1"/>
</dbReference>
<dbReference type="Proteomes" id="UP000001072">
    <property type="component" value="Unassembled WGS sequence"/>
</dbReference>
<evidence type="ECO:0000313" key="11">
    <source>
        <dbReference type="EMBL" id="EGG09668.1"/>
    </source>
</evidence>
<evidence type="ECO:0000259" key="10">
    <source>
        <dbReference type="Pfam" id="PF23122"/>
    </source>
</evidence>
<dbReference type="InterPro" id="IPR013517">
    <property type="entry name" value="FG-GAP"/>
</dbReference>
<keyword evidence="3 8" id="KW-0812">Transmembrane</keyword>
<evidence type="ECO:0000256" key="3">
    <source>
        <dbReference type="ARBA" id="ARBA00022692"/>
    </source>
</evidence>
<name>F4RCP7_MELLP</name>
<evidence type="ECO:0000256" key="9">
    <source>
        <dbReference type="SAM" id="SignalP"/>
    </source>
</evidence>
<feature type="transmembrane region" description="Helical" evidence="8">
    <location>
        <begin position="621"/>
        <end position="645"/>
    </location>
</feature>
<accession>F4RCP7</accession>
<dbReference type="InterPro" id="IPR057089">
    <property type="entry name" value="C2_TIP"/>
</dbReference>
<dbReference type="GeneID" id="18937135"/>